<organism evidence="2 3">
    <name type="scientific">Shinella pollutisoli</name>
    <dbReference type="NCBI Taxonomy" id="2250594"/>
    <lineage>
        <taxon>Bacteria</taxon>
        <taxon>Pseudomonadati</taxon>
        <taxon>Pseudomonadota</taxon>
        <taxon>Alphaproteobacteria</taxon>
        <taxon>Hyphomicrobiales</taxon>
        <taxon>Rhizobiaceae</taxon>
        <taxon>Shinella</taxon>
    </lineage>
</organism>
<feature type="region of interest" description="Disordered" evidence="1">
    <location>
        <begin position="95"/>
        <end position="118"/>
    </location>
</feature>
<evidence type="ECO:0000313" key="3">
    <source>
        <dbReference type="Proteomes" id="UP001595377"/>
    </source>
</evidence>
<feature type="region of interest" description="Disordered" evidence="1">
    <location>
        <begin position="1"/>
        <end position="25"/>
    </location>
</feature>
<dbReference type="Proteomes" id="UP001595377">
    <property type="component" value="Unassembled WGS sequence"/>
</dbReference>
<comment type="caution">
    <text evidence="2">The sequence shown here is derived from an EMBL/GenBank/DDBJ whole genome shotgun (WGS) entry which is preliminary data.</text>
</comment>
<reference evidence="3" key="1">
    <citation type="journal article" date="2019" name="Int. J. Syst. Evol. Microbiol.">
        <title>The Global Catalogue of Microorganisms (GCM) 10K type strain sequencing project: providing services to taxonomists for standard genome sequencing and annotation.</title>
        <authorList>
            <consortium name="The Broad Institute Genomics Platform"/>
            <consortium name="The Broad Institute Genome Sequencing Center for Infectious Disease"/>
            <person name="Wu L."/>
            <person name="Ma J."/>
        </authorList>
    </citation>
    <scope>NUCLEOTIDE SEQUENCE [LARGE SCALE GENOMIC DNA]</scope>
    <source>
        <strain evidence="3">KCTC 52677</strain>
    </source>
</reference>
<sequence>MKKHLPRVPQKSPSPARLPSAIGGNHPDAIAVDRFAIAMKAKLAKKRAEGRGGWEDKEACSALFLSQMLREHVEKGDPIDVANFAMMLHQRGERILAAPSSSGTVPSSRNALSGGESE</sequence>
<accession>A0ABV7DBU5</accession>
<gene>
    <name evidence="2" type="ORF">ACFOHH_04730</name>
</gene>
<name>A0ABV7DBU5_9HYPH</name>
<evidence type="ECO:0000256" key="1">
    <source>
        <dbReference type="SAM" id="MobiDB-lite"/>
    </source>
</evidence>
<keyword evidence="3" id="KW-1185">Reference proteome</keyword>
<proteinExistence type="predicted"/>
<feature type="compositionally biased region" description="Polar residues" evidence="1">
    <location>
        <begin position="99"/>
        <end position="111"/>
    </location>
</feature>
<dbReference type="RefSeq" id="WP_257317868.1">
    <property type="nucleotide sequence ID" value="NZ_JANFDG010000035.1"/>
</dbReference>
<dbReference type="EMBL" id="JBHRSP010000006">
    <property type="protein sequence ID" value="MFC3072406.1"/>
    <property type="molecule type" value="Genomic_DNA"/>
</dbReference>
<evidence type="ECO:0000313" key="2">
    <source>
        <dbReference type="EMBL" id="MFC3072406.1"/>
    </source>
</evidence>
<protein>
    <submittedName>
        <fullName evidence="2">Uncharacterized protein</fullName>
    </submittedName>
</protein>